<dbReference type="GO" id="GO:0005509">
    <property type="term" value="F:calcium ion binding"/>
    <property type="evidence" value="ECO:0007669"/>
    <property type="project" value="InterPro"/>
</dbReference>
<comment type="caution">
    <text evidence="3">The sequence shown here is derived from an EMBL/GenBank/DDBJ whole genome shotgun (WGS) entry which is preliminary data.</text>
</comment>
<dbReference type="InterPro" id="IPR018247">
    <property type="entry name" value="EF_Hand_1_Ca_BS"/>
</dbReference>
<gene>
    <name evidence="3" type="ORF">C5Y96_10515</name>
</gene>
<dbReference type="Gene3D" id="1.10.238.10">
    <property type="entry name" value="EF-hand"/>
    <property type="match status" value="3"/>
</dbReference>
<feature type="domain" description="EF-hand" evidence="2">
    <location>
        <begin position="313"/>
        <end position="348"/>
    </location>
</feature>
<evidence type="ECO:0000313" key="3">
    <source>
        <dbReference type="EMBL" id="PQO33277.1"/>
    </source>
</evidence>
<dbReference type="Pfam" id="PF13202">
    <property type="entry name" value="EF-hand_5"/>
    <property type="match status" value="4"/>
</dbReference>
<dbReference type="InterPro" id="IPR011992">
    <property type="entry name" value="EF-hand-dom_pair"/>
</dbReference>
<dbReference type="PANTHER" id="PTHR10827:SF85">
    <property type="entry name" value="CALCIUM-BINDING PROTEIN"/>
    <property type="match status" value="1"/>
</dbReference>
<dbReference type="RefSeq" id="WP_105352892.1">
    <property type="nucleotide sequence ID" value="NZ_PUIA01000035.1"/>
</dbReference>
<evidence type="ECO:0000256" key="1">
    <source>
        <dbReference type="SAM" id="SignalP"/>
    </source>
</evidence>
<accession>A0A2S8FMB4</accession>
<dbReference type="EMBL" id="PUIA01000035">
    <property type="protein sequence ID" value="PQO33277.1"/>
    <property type="molecule type" value="Genomic_DNA"/>
</dbReference>
<feature type="domain" description="EF-hand" evidence="2">
    <location>
        <begin position="432"/>
        <end position="458"/>
    </location>
</feature>
<dbReference type="Proteomes" id="UP000240009">
    <property type="component" value="Unassembled WGS sequence"/>
</dbReference>
<dbReference type="PANTHER" id="PTHR10827">
    <property type="entry name" value="RETICULOCALBIN"/>
    <property type="match status" value="1"/>
</dbReference>
<feature type="signal peptide" evidence="1">
    <location>
        <begin position="1"/>
        <end position="22"/>
    </location>
</feature>
<name>A0A2S8FMB4_9BACT</name>
<sequence length="474" mass="51817">MKEVYLWMGLTLVTMLSGIVAAQEPADSTVFEVHTGDHAEVWALTIQADGKPVAQRGSAAISALFDFYDLNRDQRLDEKETETVASPAGLRQLPLGRLLPTMVKLPAGIDQDEDGQVSLEEFQVFYEAFTQAGLWLTCDVTPRNAEMNAALLRALAIEPGDKVDQPQIAQSMTRLGKLDTNSDELISPGEILTGHVYPGITPTRLISGSSSAMHSLGMFKTWTGTPMKCDHHWSIDLSADGVKLLDAGNKRDGRDVPQADALTSFSTTASARLHVAAADSSRAESALADLVQQFAGSAGDDNQLKLSEVAGMQNQVDLENLIPLADRNRDGVLTADEFAQWQEVARAYIRSVVVVTILDFEQNLFTALDENFDGSLSAQELNNAWNVLQSADVIQDDRLLPDRLPRQLRVVISQGPCQQLLDQGATEGPPWFQAMDRNRDGRISRDEFPASTEKFVSMDKDGDGFLSLEDVTLP</sequence>
<proteinExistence type="predicted"/>
<evidence type="ECO:0000313" key="4">
    <source>
        <dbReference type="Proteomes" id="UP000240009"/>
    </source>
</evidence>
<dbReference type="AlphaFoldDB" id="A0A2S8FMB4"/>
<dbReference type="OrthoDB" id="260830at2"/>
<organism evidence="3 4">
    <name type="scientific">Blastopirellula marina</name>
    <dbReference type="NCBI Taxonomy" id="124"/>
    <lineage>
        <taxon>Bacteria</taxon>
        <taxon>Pseudomonadati</taxon>
        <taxon>Planctomycetota</taxon>
        <taxon>Planctomycetia</taxon>
        <taxon>Pirellulales</taxon>
        <taxon>Pirellulaceae</taxon>
        <taxon>Blastopirellula</taxon>
    </lineage>
</organism>
<dbReference type="PROSITE" id="PS00018">
    <property type="entry name" value="EF_HAND_1"/>
    <property type="match status" value="4"/>
</dbReference>
<feature type="domain" description="EF-hand" evidence="2">
    <location>
        <begin position="109"/>
        <end position="132"/>
    </location>
</feature>
<dbReference type="PROSITE" id="PS50222">
    <property type="entry name" value="EF_HAND_2"/>
    <property type="match status" value="3"/>
</dbReference>
<keyword evidence="1" id="KW-0732">Signal</keyword>
<dbReference type="InterPro" id="IPR002048">
    <property type="entry name" value="EF_hand_dom"/>
</dbReference>
<dbReference type="SUPFAM" id="SSF47473">
    <property type="entry name" value="EF-hand"/>
    <property type="match status" value="2"/>
</dbReference>
<evidence type="ECO:0000259" key="2">
    <source>
        <dbReference type="PROSITE" id="PS50222"/>
    </source>
</evidence>
<feature type="chain" id="PRO_5015777024" description="EF-hand domain-containing protein" evidence="1">
    <location>
        <begin position="23"/>
        <end position="474"/>
    </location>
</feature>
<protein>
    <recommendedName>
        <fullName evidence="2">EF-hand domain-containing protein</fullName>
    </recommendedName>
</protein>
<reference evidence="3 4" key="1">
    <citation type="submission" date="2018-02" db="EMBL/GenBank/DDBJ databases">
        <title>Comparative genomes isolates from brazilian mangrove.</title>
        <authorList>
            <person name="Araujo J.E."/>
            <person name="Taketani R.G."/>
            <person name="Silva M.C.P."/>
            <person name="Loureco M.V."/>
            <person name="Andreote F.D."/>
        </authorList>
    </citation>
    <scope>NUCLEOTIDE SEQUENCE [LARGE SCALE GENOMIC DNA]</scope>
    <source>
        <strain evidence="3 4">HEX-2 MGV</strain>
    </source>
</reference>